<reference evidence="2" key="1">
    <citation type="submission" date="2020-04" db="EMBL/GenBank/DDBJ databases">
        <title>Draft genome resource of the tomato pathogen Pseudocercospora fuligena.</title>
        <authorList>
            <person name="Zaccaron A."/>
        </authorList>
    </citation>
    <scope>NUCLEOTIDE SEQUENCE</scope>
    <source>
        <strain evidence="2">PF001</strain>
    </source>
</reference>
<dbReference type="InterPro" id="IPR036291">
    <property type="entry name" value="NAD(P)-bd_dom_sf"/>
</dbReference>
<dbReference type="AlphaFoldDB" id="A0A8H6RCV2"/>
<dbReference type="PRINTS" id="PR00080">
    <property type="entry name" value="SDRFAMILY"/>
</dbReference>
<dbReference type="Pfam" id="PF13561">
    <property type="entry name" value="adh_short_C2"/>
    <property type="match status" value="1"/>
</dbReference>
<dbReference type="FunFam" id="3.40.50.720:FF:000084">
    <property type="entry name" value="Short-chain dehydrogenase reductase"/>
    <property type="match status" value="1"/>
</dbReference>
<gene>
    <name evidence="2" type="ORF">HII31_09985</name>
</gene>
<dbReference type="Proteomes" id="UP000660729">
    <property type="component" value="Unassembled WGS sequence"/>
</dbReference>
<dbReference type="InterPro" id="IPR020904">
    <property type="entry name" value="Sc_DH/Rdtase_CS"/>
</dbReference>
<dbReference type="EMBL" id="JABCIY010000205">
    <property type="protein sequence ID" value="KAF7188733.1"/>
    <property type="molecule type" value="Genomic_DNA"/>
</dbReference>
<dbReference type="SUPFAM" id="SSF51735">
    <property type="entry name" value="NAD(P)-binding Rossmann-fold domains"/>
    <property type="match status" value="1"/>
</dbReference>
<dbReference type="PANTHER" id="PTHR42820">
    <property type="entry name" value="SHORT-CHAIN DEHYDROGENASE REDUCTASE"/>
    <property type="match status" value="1"/>
</dbReference>
<dbReference type="CDD" id="cd05233">
    <property type="entry name" value="SDR_c"/>
    <property type="match status" value="1"/>
</dbReference>
<evidence type="ECO:0000313" key="3">
    <source>
        <dbReference type="Proteomes" id="UP000660729"/>
    </source>
</evidence>
<name>A0A8H6RCV2_9PEZI</name>
<dbReference type="PRINTS" id="PR00081">
    <property type="entry name" value="GDHRDH"/>
</dbReference>
<organism evidence="2 3">
    <name type="scientific">Pseudocercospora fuligena</name>
    <dbReference type="NCBI Taxonomy" id="685502"/>
    <lineage>
        <taxon>Eukaryota</taxon>
        <taxon>Fungi</taxon>
        <taxon>Dikarya</taxon>
        <taxon>Ascomycota</taxon>
        <taxon>Pezizomycotina</taxon>
        <taxon>Dothideomycetes</taxon>
        <taxon>Dothideomycetidae</taxon>
        <taxon>Mycosphaerellales</taxon>
        <taxon>Mycosphaerellaceae</taxon>
        <taxon>Pseudocercospora</taxon>
    </lineage>
</organism>
<evidence type="ECO:0000313" key="2">
    <source>
        <dbReference type="EMBL" id="KAF7188733.1"/>
    </source>
</evidence>
<protein>
    <submittedName>
        <fullName evidence="2">2,5-dichloro-2,5-cyclohexadiene-1,4-diol dehydrogenase</fullName>
    </submittedName>
</protein>
<comment type="caution">
    <text evidence="2">The sequence shown here is derived from an EMBL/GenBank/DDBJ whole genome shotgun (WGS) entry which is preliminary data.</text>
</comment>
<proteinExistence type="predicted"/>
<sequence length="289" mass="31067">MANYSVSAADPVAWSAVVTGGANGIGAACVRKLASRGINVLIADMSIDGKQLAEDVSKQYGVEACYQHVDVRREEDIEMMIKIVLQKWGRLDYAVNAAGIMQDGVEKKDDEQKVSSEIFDLTYEVNQRGVWLCQKYEAAQMMKQDPRPVRFHPAPPRGIPAQRGAIVNVSSVSSLTGLGYAAYTATKHAIVGITRNGAYFYGPHGIRVNALSPGGTVTDLSIAAMPAEIRELLKENDPALTSSSVPLQKFAWPEEVANVASFLLSAESSHVSGTNIEVDGGYSNTRFGG</sequence>
<dbReference type="PANTHER" id="PTHR42820:SF1">
    <property type="entry name" value="SHORT-CHAIN DEHYDROGENASE_REDUCTASE FAMILY PROTEIN"/>
    <property type="match status" value="1"/>
</dbReference>
<dbReference type="Gene3D" id="3.40.50.720">
    <property type="entry name" value="NAD(P)-binding Rossmann-like Domain"/>
    <property type="match status" value="1"/>
</dbReference>
<dbReference type="OrthoDB" id="5840532at2759"/>
<accession>A0A8H6RCV2</accession>
<keyword evidence="3" id="KW-1185">Reference proteome</keyword>
<dbReference type="PROSITE" id="PS00061">
    <property type="entry name" value="ADH_SHORT"/>
    <property type="match status" value="1"/>
</dbReference>
<dbReference type="InterPro" id="IPR002347">
    <property type="entry name" value="SDR_fam"/>
</dbReference>
<keyword evidence="1" id="KW-0521">NADP</keyword>
<evidence type="ECO:0000256" key="1">
    <source>
        <dbReference type="ARBA" id="ARBA00022857"/>
    </source>
</evidence>